<dbReference type="GO" id="GO:0009231">
    <property type="term" value="P:riboflavin biosynthetic process"/>
    <property type="evidence" value="ECO:0007669"/>
    <property type="project" value="UniProtKB-UniPathway"/>
</dbReference>
<dbReference type="Gene3D" id="3.90.870.10">
    <property type="entry name" value="DHBP synthase"/>
    <property type="match status" value="1"/>
</dbReference>
<keyword evidence="5" id="KW-0479">Metal-binding</keyword>
<dbReference type="GO" id="GO:0046872">
    <property type="term" value="F:metal ion binding"/>
    <property type="evidence" value="ECO:0007669"/>
    <property type="project" value="UniProtKB-KW"/>
</dbReference>
<comment type="pathway">
    <text evidence="2">Cofactor biosynthesis; riboflavin biosynthesis; 2-hydroxy-3-oxobutyl phosphate from D-ribulose 5-phosphate: step 1/1.</text>
</comment>
<protein>
    <recommendedName>
        <fullName evidence="3">3,4-dihydroxy-2-butanone-4-phosphate synthase</fullName>
        <ecNumber evidence="3">4.1.99.12</ecNumber>
    </recommendedName>
</protein>
<evidence type="ECO:0000313" key="7">
    <source>
        <dbReference type="EMBL" id="NYE47912.1"/>
    </source>
</evidence>
<organism evidence="7 8">
    <name type="scientific">Spinactinospora alkalitolerans</name>
    <dbReference type="NCBI Taxonomy" id="687207"/>
    <lineage>
        <taxon>Bacteria</taxon>
        <taxon>Bacillati</taxon>
        <taxon>Actinomycetota</taxon>
        <taxon>Actinomycetes</taxon>
        <taxon>Streptosporangiales</taxon>
        <taxon>Nocardiopsidaceae</taxon>
        <taxon>Spinactinospora</taxon>
    </lineage>
</organism>
<dbReference type="SUPFAM" id="SSF55821">
    <property type="entry name" value="YrdC/RibB"/>
    <property type="match status" value="1"/>
</dbReference>
<evidence type="ECO:0000256" key="2">
    <source>
        <dbReference type="ARBA" id="ARBA00004904"/>
    </source>
</evidence>
<evidence type="ECO:0000256" key="6">
    <source>
        <dbReference type="SAM" id="MobiDB-lite"/>
    </source>
</evidence>
<dbReference type="GO" id="GO:0008686">
    <property type="term" value="F:3,4-dihydroxy-2-butanone-4-phosphate synthase activity"/>
    <property type="evidence" value="ECO:0007669"/>
    <property type="project" value="UniProtKB-EC"/>
</dbReference>
<keyword evidence="4" id="KW-0686">Riboflavin biosynthesis</keyword>
<dbReference type="PANTHER" id="PTHR21327">
    <property type="entry name" value="GTP CYCLOHYDROLASE II-RELATED"/>
    <property type="match status" value="1"/>
</dbReference>
<dbReference type="UniPathway" id="UPA00275">
    <property type="reaction ID" value="UER00399"/>
</dbReference>
<evidence type="ECO:0000313" key="8">
    <source>
        <dbReference type="Proteomes" id="UP000589036"/>
    </source>
</evidence>
<proteinExistence type="predicted"/>
<dbReference type="PANTHER" id="PTHR21327:SF18">
    <property type="entry name" value="3,4-DIHYDROXY-2-BUTANONE 4-PHOSPHATE SYNTHASE"/>
    <property type="match status" value="1"/>
</dbReference>
<dbReference type="RefSeq" id="WP_218882467.1">
    <property type="nucleotide sequence ID" value="NZ_BAAAYY010000003.1"/>
</dbReference>
<dbReference type="Proteomes" id="UP000589036">
    <property type="component" value="Unassembled WGS sequence"/>
</dbReference>
<dbReference type="EMBL" id="JACCCC010000001">
    <property type="protein sequence ID" value="NYE47912.1"/>
    <property type="molecule type" value="Genomic_DNA"/>
</dbReference>
<name>A0A852TY58_9ACTN</name>
<feature type="region of interest" description="Disordered" evidence="6">
    <location>
        <begin position="145"/>
        <end position="185"/>
    </location>
</feature>
<keyword evidence="8" id="KW-1185">Reference proteome</keyword>
<accession>A0A852TY58</accession>
<comment type="function">
    <text evidence="1">Catalyzes the conversion of D-ribulose 5-phosphate to formate and 3,4-dihydroxy-2-butanone 4-phosphate.</text>
</comment>
<dbReference type="InterPro" id="IPR017945">
    <property type="entry name" value="DHBP_synth_RibB-like_a/b_dom"/>
</dbReference>
<dbReference type="EC" id="4.1.99.12" evidence="3"/>
<sequence>MVAANTESLRTAFLVSVDLKRGTTTGISAADRAATVRALADPRLAPADLARPGHVMPLRAVDGGVHERAGRTEAAVDLCRTAGLSGAALLCEVVTPDRRDMMRRPALDEFARRNGIGLEAVPTPHNRCYLTAKRDRLGAHAARARLNGGQDRHQPRRPGHPCPGDRMHRPPVREPTTKGCRPHGA</sequence>
<reference evidence="7 8" key="1">
    <citation type="submission" date="2020-07" db="EMBL/GenBank/DDBJ databases">
        <title>Sequencing the genomes of 1000 actinobacteria strains.</title>
        <authorList>
            <person name="Klenk H.-P."/>
        </authorList>
    </citation>
    <scope>NUCLEOTIDE SEQUENCE [LARGE SCALE GENOMIC DNA]</scope>
    <source>
        <strain evidence="7 8">CXB654</strain>
    </source>
</reference>
<dbReference type="InterPro" id="IPR000422">
    <property type="entry name" value="DHBP_synthase_RibB"/>
</dbReference>
<gene>
    <name evidence="7" type="ORF">HDA32_003032</name>
</gene>
<evidence type="ECO:0000256" key="4">
    <source>
        <dbReference type="ARBA" id="ARBA00022619"/>
    </source>
</evidence>
<dbReference type="Pfam" id="PF00926">
    <property type="entry name" value="DHBP_synthase"/>
    <property type="match status" value="1"/>
</dbReference>
<dbReference type="AlphaFoldDB" id="A0A852TY58"/>
<evidence type="ECO:0000256" key="1">
    <source>
        <dbReference type="ARBA" id="ARBA00002284"/>
    </source>
</evidence>
<evidence type="ECO:0000256" key="3">
    <source>
        <dbReference type="ARBA" id="ARBA00012153"/>
    </source>
</evidence>
<comment type="caution">
    <text evidence="7">The sequence shown here is derived from an EMBL/GenBank/DDBJ whole genome shotgun (WGS) entry which is preliminary data.</text>
</comment>
<feature type="compositionally biased region" description="Basic and acidic residues" evidence="6">
    <location>
        <begin position="163"/>
        <end position="176"/>
    </location>
</feature>
<dbReference type="GO" id="GO:0005829">
    <property type="term" value="C:cytosol"/>
    <property type="evidence" value="ECO:0007669"/>
    <property type="project" value="TreeGrafter"/>
</dbReference>
<evidence type="ECO:0000256" key="5">
    <source>
        <dbReference type="ARBA" id="ARBA00022723"/>
    </source>
</evidence>